<keyword evidence="2" id="KW-1185">Reference proteome</keyword>
<reference evidence="1" key="2">
    <citation type="submission" date="2020-09" db="EMBL/GenBank/DDBJ databases">
        <authorList>
            <person name="Sun Q."/>
            <person name="Zhou Y."/>
        </authorList>
    </citation>
    <scope>NUCLEOTIDE SEQUENCE</scope>
    <source>
        <strain evidence="1">CGMCC 1.15371</strain>
    </source>
</reference>
<evidence type="ECO:0000313" key="2">
    <source>
        <dbReference type="Proteomes" id="UP000628775"/>
    </source>
</evidence>
<dbReference type="InterPro" id="IPR058926">
    <property type="entry name" value="YmzB-like"/>
</dbReference>
<gene>
    <name evidence="1" type="ORF">GCM10011391_15340</name>
</gene>
<protein>
    <submittedName>
        <fullName evidence="1">Uncharacterized protein</fullName>
    </submittedName>
</protein>
<dbReference type="Pfam" id="PF25846">
    <property type="entry name" value="YmzB"/>
    <property type="match status" value="1"/>
</dbReference>
<comment type="caution">
    <text evidence="1">The sequence shown here is derived from an EMBL/GenBank/DDBJ whole genome shotgun (WGS) entry which is preliminary data.</text>
</comment>
<sequence length="114" mass="13044">MDNLQDQVQIVMSYLKAWQGSQILITKEEEGDIDQTVINLQRLDMENYEHAFDDYLPQAALQLAGVGQTINEANSEPLPYGQFDIPLDQIHEIQCNPEEIFIKTDRGTYMISPV</sequence>
<accession>A0A8J2VPR5</accession>
<dbReference type="AlphaFoldDB" id="A0A8J2VPR5"/>
<reference evidence="1" key="1">
    <citation type="journal article" date="2014" name="Int. J. Syst. Evol. Microbiol.">
        <title>Complete genome sequence of Corynebacterium casei LMG S-19264T (=DSM 44701T), isolated from a smear-ripened cheese.</title>
        <authorList>
            <consortium name="US DOE Joint Genome Institute (JGI-PGF)"/>
            <person name="Walter F."/>
            <person name="Albersmeier A."/>
            <person name="Kalinowski J."/>
            <person name="Ruckert C."/>
        </authorList>
    </citation>
    <scope>NUCLEOTIDE SEQUENCE</scope>
    <source>
        <strain evidence="1">CGMCC 1.15371</strain>
    </source>
</reference>
<dbReference type="EMBL" id="BMIR01000005">
    <property type="protein sequence ID" value="GGE37384.1"/>
    <property type="molecule type" value="Genomic_DNA"/>
</dbReference>
<name>A0A8J2VPR5_9BACL</name>
<proteinExistence type="predicted"/>
<organism evidence="1 2">
    <name type="scientific">Pullulanibacillus camelliae</name>
    <dbReference type="NCBI Taxonomy" id="1707096"/>
    <lineage>
        <taxon>Bacteria</taxon>
        <taxon>Bacillati</taxon>
        <taxon>Bacillota</taxon>
        <taxon>Bacilli</taxon>
        <taxon>Bacillales</taxon>
        <taxon>Sporolactobacillaceae</taxon>
        <taxon>Pullulanibacillus</taxon>
    </lineage>
</organism>
<dbReference type="Proteomes" id="UP000628775">
    <property type="component" value="Unassembled WGS sequence"/>
</dbReference>
<evidence type="ECO:0000313" key="1">
    <source>
        <dbReference type="EMBL" id="GGE37384.1"/>
    </source>
</evidence>